<dbReference type="SUPFAM" id="SSF53850">
    <property type="entry name" value="Periplasmic binding protein-like II"/>
    <property type="match status" value="1"/>
</dbReference>
<protein>
    <submittedName>
        <fullName evidence="2">Transporter substrate-binding domain-containing protein</fullName>
    </submittedName>
</protein>
<name>A0ABT9HZS2_9GAMM</name>
<evidence type="ECO:0000256" key="1">
    <source>
        <dbReference type="ARBA" id="ARBA00010333"/>
    </source>
</evidence>
<comment type="similarity">
    <text evidence="1">Belongs to the bacterial solute-binding protein 3 family.</text>
</comment>
<gene>
    <name evidence="2" type="ORF">ORJ04_11795</name>
</gene>
<accession>A0ABT9HZS2</accession>
<organism evidence="2 3">
    <name type="scientific">Rheinheimera baltica</name>
    <dbReference type="NCBI Taxonomy" id="67576"/>
    <lineage>
        <taxon>Bacteria</taxon>
        <taxon>Pseudomonadati</taxon>
        <taxon>Pseudomonadota</taxon>
        <taxon>Gammaproteobacteria</taxon>
        <taxon>Chromatiales</taxon>
        <taxon>Chromatiaceae</taxon>
        <taxon>Rheinheimera</taxon>
    </lineage>
</organism>
<sequence>MLDFAKVVYAISCLFIPLQSVLAVSPTPKEETTNVVYLASLEWPPFTGQHLPDGGRTTALVSEIFRQLGYVVKIDYLPWSRAVKLSTGKTPKYLAYFPEYPLHDDDLRLSGCIGYSHVGLVEHKNAPLQISSSADLQNYTLGVVQDYVNTTTIDQMIKQQRLTVKTSLTDKQNLLRVGYQRLDGAVIDYDVMKYLLQTEPDLAEIAQSLQFNSAEYELKTLHMAVNINHPQASLLPVFNKFLSQHGLVSQYPTSLSIEQAGLCQPEAPMTHMTTEP</sequence>
<dbReference type="PANTHER" id="PTHR35936">
    <property type="entry name" value="MEMBRANE-BOUND LYTIC MUREIN TRANSGLYCOSYLASE F"/>
    <property type="match status" value="1"/>
</dbReference>
<dbReference type="PANTHER" id="PTHR35936:SF25">
    <property type="entry name" value="ABC TRANSPORTER SUBSTRATE-BINDING PROTEIN"/>
    <property type="match status" value="1"/>
</dbReference>
<comment type="caution">
    <text evidence="2">The sequence shown here is derived from an EMBL/GenBank/DDBJ whole genome shotgun (WGS) entry which is preliminary data.</text>
</comment>
<evidence type="ECO:0000313" key="3">
    <source>
        <dbReference type="Proteomes" id="UP001231109"/>
    </source>
</evidence>
<proteinExistence type="inferred from homology"/>
<dbReference type="EMBL" id="JAPJDZ010000028">
    <property type="protein sequence ID" value="MDP5136629.1"/>
    <property type="molecule type" value="Genomic_DNA"/>
</dbReference>
<keyword evidence="3" id="KW-1185">Reference proteome</keyword>
<dbReference type="Proteomes" id="UP001231109">
    <property type="component" value="Unassembled WGS sequence"/>
</dbReference>
<dbReference type="Gene3D" id="3.40.190.10">
    <property type="entry name" value="Periplasmic binding protein-like II"/>
    <property type="match status" value="2"/>
</dbReference>
<reference evidence="2 3" key="1">
    <citation type="submission" date="2022-11" db="EMBL/GenBank/DDBJ databases">
        <title>Viruses from the air-sea interface of a natural surface slick.</title>
        <authorList>
            <person name="Rahlff J."/>
            <person name="Holmfeldt K."/>
        </authorList>
    </citation>
    <scope>NUCLEOTIDE SEQUENCE [LARGE SCALE GENOMIC DNA]</scope>
    <source>
        <strain evidence="2 3">SMS4</strain>
    </source>
</reference>
<dbReference type="RefSeq" id="WP_305976066.1">
    <property type="nucleotide sequence ID" value="NZ_JAPJDZ010000028.1"/>
</dbReference>
<evidence type="ECO:0000313" key="2">
    <source>
        <dbReference type="EMBL" id="MDP5136629.1"/>
    </source>
</evidence>